<reference evidence="2 3" key="1">
    <citation type="journal article" date="2019" name="Int. J. Syst. Evol. Microbiol.">
        <title>The Global Catalogue of Microorganisms (GCM) 10K type strain sequencing project: providing services to taxonomists for standard genome sequencing and annotation.</title>
        <authorList>
            <consortium name="The Broad Institute Genomics Platform"/>
            <consortium name="The Broad Institute Genome Sequencing Center for Infectious Disease"/>
            <person name="Wu L."/>
            <person name="Ma J."/>
        </authorList>
    </citation>
    <scope>NUCLEOTIDE SEQUENCE [LARGE SCALE GENOMIC DNA]</scope>
    <source>
        <strain evidence="2 3">JCM 10696</strain>
    </source>
</reference>
<comment type="caution">
    <text evidence="2">The sequence shown here is derived from an EMBL/GenBank/DDBJ whole genome shotgun (WGS) entry which is preliminary data.</text>
</comment>
<sequence length="137" mass="15059">MTENNDSGLVGPDGEPISAAAHDNTHVIGPDGKPVTLGSVGQLIVLENEFVRVWEIDLRPGQKQPWHQHVNPYLVVAIEAADNRIDALIGGDPRLVHEPKGGVIYREPGEVHMLTNRGDTRYVSRLIELKFLGENRG</sequence>
<dbReference type="SUPFAM" id="SSF51182">
    <property type="entry name" value="RmlC-like cupins"/>
    <property type="match status" value="1"/>
</dbReference>
<protein>
    <recommendedName>
        <fullName evidence="4">Cupin</fullName>
    </recommendedName>
</protein>
<feature type="region of interest" description="Disordered" evidence="1">
    <location>
        <begin position="1"/>
        <end position="23"/>
    </location>
</feature>
<evidence type="ECO:0008006" key="4">
    <source>
        <dbReference type="Google" id="ProtNLM"/>
    </source>
</evidence>
<organism evidence="2 3">
    <name type="scientific">Actinocorallia libanotica</name>
    <dbReference type="NCBI Taxonomy" id="46162"/>
    <lineage>
        <taxon>Bacteria</taxon>
        <taxon>Bacillati</taxon>
        <taxon>Actinomycetota</taxon>
        <taxon>Actinomycetes</taxon>
        <taxon>Streptosporangiales</taxon>
        <taxon>Thermomonosporaceae</taxon>
        <taxon>Actinocorallia</taxon>
    </lineage>
</organism>
<keyword evidence="3" id="KW-1185">Reference proteome</keyword>
<accession>A0ABN1Q2D8</accession>
<evidence type="ECO:0000313" key="3">
    <source>
        <dbReference type="Proteomes" id="UP001500665"/>
    </source>
</evidence>
<dbReference type="Proteomes" id="UP001500665">
    <property type="component" value="Unassembled WGS sequence"/>
</dbReference>
<dbReference type="Gene3D" id="2.60.120.10">
    <property type="entry name" value="Jelly Rolls"/>
    <property type="match status" value="1"/>
</dbReference>
<dbReference type="RefSeq" id="WP_344235785.1">
    <property type="nucleotide sequence ID" value="NZ_BAAAHH010000001.1"/>
</dbReference>
<dbReference type="InterPro" id="IPR011051">
    <property type="entry name" value="RmlC_Cupin_sf"/>
</dbReference>
<gene>
    <name evidence="2" type="ORF">GCM10009550_02860</name>
</gene>
<dbReference type="InterPro" id="IPR014710">
    <property type="entry name" value="RmlC-like_jellyroll"/>
</dbReference>
<dbReference type="EMBL" id="BAAAHH010000001">
    <property type="protein sequence ID" value="GAA0936791.1"/>
    <property type="molecule type" value="Genomic_DNA"/>
</dbReference>
<name>A0ABN1Q2D8_9ACTN</name>
<evidence type="ECO:0000256" key="1">
    <source>
        <dbReference type="SAM" id="MobiDB-lite"/>
    </source>
</evidence>
<proteinExistence type="predicted"/>
<evidence type="ECO:0000313" key="2">
    <source>
        <dbReference type="EMBL" id="GAA0936791.1"/>
    </source>
</evidence>